<protein>
    <submittedName>
        <fullName evidence="3">Acetyl-CoA carboxylase biotin carboxyl carrier protein subunit</fullName>
    </submittedName>
</protein>
<evidence type="ECO:0000259" key="2">
    <source>
        <dbReference type="PROSITE" id="PS50968"/>
    </source>
</evidence>
<dbReference type="InterPro" id="IPR050709">
    <property type="entry name" value="Biotin_Carboxyl_Carrier/Decarb"/>
</dbReference>
<dbReference type="CDD" id="cd06850">
    <property type="entry name" value="biotinyl_domain"/>
    <property type="match status" value="1"/>
</dbReference>
<dbReference type="InterPro" id="IPR000089">
    <property type="entry name" value="Biotin_lipoyl"/>
</dbReference>
<feature type="domain" description="Lipoyl-binding" evidence="2">
    <location>
        <begin position="97"/>
        <end position="166"/>
    </location>
</feature>
<sequence length="166" mass="18850">MNEYVITVNHKKKQVKVLSQNQIEINGEIINVSLQKISNNLISFIYGNKVYEIALNKNESEYTRFLIDGWHIDAVARTKLEETAFELQKNISASKHHAEVKAPMPGLILKIKKKIGEKVELGEPLLILEAMKMENDIHSPSSGIIKEIRCKEGESVEKNSIIIIIE</sequence>
<name>A0AAE3NZ92_9BACT</name>
<gene>
    <name evidence="3" type="ORF">P0M35_04790</name>
</gene>
<dbReference type="Proteomes" id="UP001221302">
    <property type="component" value="Unassembled WGS sequence"/>
</dbReference>
<keyword evidence="1" id="KW-0092">Biotin</keyword>
<dbReference type="SUPFAM" id="SSF51230">
    <property type="entry name" value="Single hybrid motif"/>
    <property type="match status" value="1"/>
</dbReference>
<dbReference type="InterPro" id="IPR001882">
    <property type="entry name" value="Biotin_BS"/>
</dbReference>
<proteinExistence type="predicted"/>
<keyword evidence="4" id="KW-1185">Reference proteome</keyword>
<dbReference type="PROSITE" id="PS50968">
    <property type="entry name" value="BIOTINYL_LIPOYL"/>
    <property type="match status" value="1"/>
</dbReference>
<dbReference type="PANTHER" id="PTHR45266">
    <property type="entry name" value="OXALOACETATE DECARBOXYLASE ALPHA CHAIN"/>
    <property type="match status" value="1"/>
</dbReference>
<comment type="caution">
    <text evidence="3">The sequence shown here is derived from an EMBL/GenBank/DDBJ whole genome shotgun (WGS) entry which is preliminary data.</text>
</comment>
<dbReference type="Gene3D" id="2.40.50.100">
    <property type="match status" value="1"/>
</dbReference>
<dbReference type="AlphaFoldDB" id="A0AAE3NZ92"/>
<dbReference type="EMBL" id="JARGDL010000004">
    <property type="protein sequence ID" value="MDF1611457.1"/>
    <property type="molecule type" value="Genomic_DNA"/>
</dbReference>
<dbReference type="InterPro" id="IPR011053">
    <property type="entry name" value="Single_hybrid_motif"/>
</dbReference>
<dbReference type="PROSITE" id="PS00188">
    <property type="entry name" value="BIOTIN"/>
    <property type="match status" value="1"/>
</dbReference>
<dbReference type="RefSeq" id="WP_321535224.1">
    <property type="nucleotide sequence ID" value="NZ_JARGDL010000004.1"/>
</dbReference>
<dbReference type="Pfam" id="PF00364">
    <property type="entry name" value="Biotin_lipoyl"/>
    <property type="match status" value="1"/>
</dbReference>
<evidence type="ECO:0000313" key="3">
    <source>
        <dbReference type="EMBL" id="MDF1611457.1"/>
    </source>
</evidence>
<evidence type="ECO:0000256" key="1">
    <source>
        <dbReference type="ARBA" id="ARBA00023267"/>
    </source>
</evidence>
<dbReference type="PANTHER" id="PTHR45266:SF3">
    <property type="entry name" value="OXALOACETATE DECARBOXYLASE ALPHA CHAIN"/>
    <property type="match status" value="1"/>
</dbReference>
<evidence type="ECO:0000313" key="4">
    <source>
        <dbReference type="Proteomes" id="UP001221302"/>
    </source>
</evidence>
<organism evidence="3 4">
    <name type="scientific">Stygiobacter electus</name>
    <dbReference type="NCBI Taxonomy" id="3032292"/>
    <lineage>
        <taxon>Bacteria</taxon>
        <taxon>Pseudomonadati</taxon>
        <taxon>Ignavibacteriota</taxon>
        <taxon>Ignavibacteria</taxon>
        <taxon>Ignavibacteriales</taxon>
        <taxon>Melioribacteraceae</taxon>
        <taxon>Stygiobacter</taxon>
    </lineage>
</organism>
<reference evidence="3" key="1">
    <citation type="submission" date="2023-03" db="EMBL/GenBank/DDBJ databases">
        <title>Stygiobacter electus gen. nov., sp. nov., facultatively anaerobic thermotolerant bacterium of the class Ignavibacteria from a well of Yessentuki mineral water deposit.</title>
        <authorList>
            <person name="Podosokorskaya O.A."/>
            <person name="Elcheninov A.G."/>
            <person name="Petrova N.F."/>
            <person name="Zavarzina D.G."/>
            <person name="Kublanov I.V."/>
            <person name="Merkel A.Y."/>
        </authorList>
    </citation>
    <scope>NUCLEOTIDE SEQUENCE</scope>
    <source>
        <strain evidence="3">09-Me</strain>
    </source>
</reference>
<dbReference type="FunFam" id="2.40.50.100:FF:000003">
    <property type="entry name" value="Acetyl-CoA carboxylase biotin carboxyl carrier protein"/>
    <property type="match status" value="1"/>
</dbReference>
<accession>A0AAE3NZ92</accession>